<gene>
    <name evidence="8" type="ORF">XE03_0132</name>
</gene>
<dbReference type="Proteomes" id="UP000053467">
    <property type="component" value="Unassembled WGS sequence"/>
</dbReference>
<name>A0A101I3J4_UNCT6</name>
<dbReference type="Pfam" id="PF13091">
    <property type="entry name" value="PLDc_2"/>
    <property type="match status" value="1"/>
</dbReference>
<dbReference type="PANTHER" id="PTHR43856:SF1">
    <property type="entry name" value="MITOCHONDRIAL CARDIOLIPIN HYDROLASE"/>
    <property type="match status" value="1"/>
</dbReference>
<dbReference type="InterPro" id="IPR001736">
    <property type="entry name" value="PLipase_D/transphosphatidylase"/>
</dbReference>
<evidence type="ECO:0000256" key="2">
    <source>
        <dbReference type="ARBA" id="ARBA00008664"/>
    </source>
</evidence>
<keyword evidence="6" id="KW-0443">Lipid metabolism</keyword>
<dbReference type="GO" id="GO:0004630">
    <property type="term" value="F:phospholipase D activity"/>
    <property type="evidence" value="ECO:0007669"/>
    <property type="project" value="UniProtKB-EC"/>
</dbReference>
<dbReference type="EC" id="3.1.4.4" evidence="3"/>
<dbReference type="AlphaFoldDB" id="A0A101I3J4"/>
<keyword evidence="5" id="KW-0442">Lipid degradation</keyword>
<evidence type="ECO:0000259" key="7">
    <source>
        <dbReference type="PROSITE" id="PS50035"/>
    </source>
</evidence>
<sequence>MKKQFFLIFFLLTFEFVLSDSLNFLPADGAFTMNNREYPKNLIKLIKNSTKSVHIMMLEGGYYPEREEGVNQKIYESLFEAVRRGVDVKIILDQSGFNPNQSIRNKELGDFLKSGGVKVYYDDPEATLHAKTIIIDSIFVIVGSTNWSYHALDKNNEASVLIKSDTLGKIYESYFTEILEKSVDRITVF</sequence>
<accession>A0A101I3J4</accession>
<evidence type="ECO:0000256" key="1">
    <source>
        <dbReference type="ARBA" id="ARBA00000798"/>
    </source>
</evidence>
<evidence type="ECO:0000313" key="8">
    <source>
        <dbReference type="EMBL" id="KUK88126.1"/>
    </source>
</evidence>
<organism evidence="8 9">
    <name type="scientific">candidate division TA06 bacterium 34_109</name>
    <dbReference type="NCBI Taxonomy" id="1635277"/>
    <lineage>
        <taxon>Bacteria</taxon>
        <taxon>Bacteria division TA06</taxon>
    </lineage>
</organism>
<keyword evidence="4" id="KW-0378">Hydrolase</keyword>
<evidence type="ECO:0000313" key="9">
    <source>
        <dbReference type="Proteomes" id="UP000053467"/>
    </source>
</evidence>
<dbReference type="GO" id="GO:0016042">
    <property type="term" value="P:lipid catabolic process"/>
    <property type="evidence" value="ECO:0007669"/>
    <property type="project" value="UniProtKB-KW"/>
</dbReference>
<dbReference type="GO" id="GO:0006793">
    <property type="term" value="P:phosphorus metabolic process"/>
    <property type="evidence" value="ECO:0007669"/>
    <property type="project" value="UniProtKB-ARBA"/>
</dbReference>
<dbReference type="SUPFAM" id="SSF56024">
    <property type="entry name" value="Phospholipase D/nuclease"/>
    <property type="match status" value="1"/>
</dbReference>
<proteinExistence type="inferred from homology"/>
<comment type="caution">
    <text evidence="8">The sequence shown here is derived from an EMBL/GenBank/DDBJ whole genome shotgun (WGS) entry which is preliminary data.</text>
</comment>
<evidence type="ECO:0000256" key="6">
    <source>
        <dbReference type="ARBA" id="ARBA00023098"/>
    </source>
</evidence>
<dbReference type="EMBL" id="LGGX01000001">
    <property type="protein sequence ID" value="KUK88126.1"/>
    <property type="molecule type" value="Genomic_DNA"/>
</dbReference>
<dbReference type="Gene3D" id="3.30.870.10">
    <property type="entry name" value="Endonuclease Chain A"/>
    <property type="match status" value="1"/>
</dbReference>
<evidence type="ECO:0000256" key="5">
    <source>
        <dbReference type="ARBA" id="ARBA00022963"/>
    </source>
</evidence>
<evidence type="ECO:0000256" key="3">
    <source>
        <dbReference type="ARBA" id="ARBA00012027"/>
    </source>
</evidence>
<dbReference type="GO" id="GO:0016891">
    <property type="term" value="F:RNA endonuclease activity producing 5'-phosphomonoesters, hydrolytic mechanism"/>
    <property type="evidence" value="ECO:0007669"/>
    <property type="project" value="TreeGrafter"/>
</dbReference>
<dbReference type="InterPro" id="IPR051406">
    <property type="entry name" value="PLD_domain"/>
</dbReference>
<protein>
    <recommendedName>
        <fullName evidence="3">phospholipase D</fullName>
        <ecNumber evidence="3">3.1.4.4</ecNumber>
    </recommendedName>
</protein>
<comment type="catalytic activity">
    <reaction evidence="1">
        <text>a 1,2-diacyl-sn-glycero-3-phosphocholine + H2O = a 1,2-diacyl-sn-glycero-3-phosphate + choline + H(+)</text>
        <dbReference type="Rhea" id="RHEA:14445"/>
        <dbReference type="ChEBI" id="CHEBI:15354"/>
        <dbReference type="ChEBI" id="CHEBI:15377"/>
        <dbReference type="ChEBI" id="CHEBI:15378"/>
        <dbReference type="ChEBI" id="CHEBI:57643"/>
        <dbReference type="ChEBI" id="CHEBI:58608"/>
        <dbReference type="EC" id="3.1.4.4"/>
    </reaction>
</comment>
<reference evidence="9" key="1">
    <citation type="journal article" date="2015" name="MBio">
        <title>Genome-Resolved Metagenomic Analysis Reveals Roles for Candidate Phyla and Other Microbial Community Members in Biogeochemical Transformations in Oil Reservoirs.</title>
        <authorList>
            <person name="Hu P."/>
            <person name="Tom L."/>
            <person name="Singh A."/>
            <person name="Thomas B.C."/>
            <person name="Baker B.J."/>
            <person name="Piceno Y.M."/>
            <person name="Andersen G.L."/>
            <person name="Banfield J.F."/>
        </authorList>
    </citation>
    <scope>NUCLEOTIDE SEQUENCE [LARGE SCALE GENOMIC DNA]</scope>
</reference>
<comment type="similarity">
    <text evidence="2">Belongs to the phospholipase D family.</text>
</comment>
<dbReference type="InterPro" id="IPR025202">
    <property type="entry name" value="PLD-like_dom"/>
</dbReference>
<dbReference type="PROSITE" id="PS50035">
    <property type="entry name" value="PLD"/>
    <property type="match status" value="1"/>
</dbReference>
<evidence type="ECO:0000256" key="4">
    <source>
        <dbReference type="ARBA" id="ARBA00022801"/>
    </source>
</evidence>
<feature type="domain" description="PLD phosphodiesterase" evidence="7">
    <location>
        <begin position="124"/>
        <end position="151"/>
    </location>
</feature>
<dbReference type="PANTHER" id="PTHR43856">
    <property type="entry name" value="CARDIOLIPIN HYDROLASE"/>
    <property type="match status" value="1"/>
</dbReference>